<comment type="caution">
    <text evidence="2">The sequence shown here is derived from an EMBL/GenBank/DDBJ whole genome shotgun (WGS) entry which is preliminary data.</text>
</comment>
<evidence type="ECO:0000313" key="3">
    <source>
        <dbReference type="Proteomes" id="UP000251314"/>
    </source>
</evidence>
<organism evidence="2 3">
    <name type="scientific">Phytophthora cactorum</name>
    <dbReference type="NCBI Taxonomy" id="29920"/>
    <lineage>
        <taxon>Eukaryota</taxon>
        <taxon>Sar</taxon>
        <taxon>Stramenopiles</taxon>
        <taxon>Oomycota</taxon>
        <taxon>Peronosporomycetes</taxon>
        <taxon>Peronosporales</taxon>
        <taxon>Peronosporaceae</taxon>
        <taxon>Phytophthora</taxon>
    </lineage>
</organism>
<dbReference type="VEuPathDB" id="FungiDB:PC110_g21771"/>
<dbReference type="AlphaFoldDB" id="A0A329RB26"/>
<dbReference type="PANTHER" id="PTHR46599:SF3">
    <property type="entry name" value="PIGGYBAC TRANSPOSABLE ELEMENT-DERIVED PROTEIN 4"/>
    <property type="match status" value="1"/>
</dbReference>
<protein>
    <recommendedName>
        <fullName evidence="4">PiggyBac transposable element-derived protein domain-containing protein</fullName>
    </recommendedName>
</protein>
<proteinExistence type="predicted"/>
<sequence>CAQKRVLLLKCKPGKYGVRFYAVVGWESLYAYPVWDNGSGTRTRAAPAERYVDVFPSLRAILDIVARKVERYGAAAFKERIDEAERGSWELIAAVDVPPGWETLQEKHKRAQKKLPEHMQSIYSAPMTIAAKAGYIVFRDKQTVLFYTNDLASTPSQRVLSSESPEAIWLCRGLAPIRVWTGDRIMHRKTFQVSAMIVAYNLFMNGVDRVDQLRSTNPIRRKEKRLSISILTWALDLALINAFSLLNKVTGPAAKKVKLREFKQHVAEQLTSVQRARMEKERRRQSVSSQPIDAVVGADDSVHAITPNSKQHSNGKLVCYLCTLRGFSKKALYGCTGCQRGFHVACFTAFHYHDALSSTSLTIRSALDAVCAAASGDPIAHTRLKKNKTITYLNELELP</sequence>
<keyword evidence="3" id="KW-1185">Reference proteome</keyword>
<dbReference type="Proteomes" id="UP000251314">
    <property type="component" value="Unassembled WGS sequence"/>
</dbReference>
<feature type="non-terminal residue" evidence="2">
    <location>
        <position position="1"/>
    </location>
</feature>
<dbReference type="Proteomes" id="UP000688947">
    <property type="component" value="Unassembled WGS sequence"/>
</dbReference>
<evidence type="ECO:0000313" key="1">
    <source>
        <dbReference type="EMBL" id="KAG6946087.1"/>
    </source>
</evidence>
<reference evidence="2 3" key="1">
    <citation type="submission" date="2018-01" db="EMBL/GenBank/DDBJ databases">
        <title>Draft genome of the strawberry crown rot pathogen Phytophthora cactorum.</title>
        <authorList>
            <person name="Armitage A.D."/>
            <person name="Lysoe E."/>
            <person name="Nellist C.F."/>
            <person name="Harrison R.J."/>
            <person name="Brurberg M.B."/>
        </authorList>
    </citation>
    <scope>NUCLEOTIDE SEQUENCE [LARGE SCALE GENOMIC DNA]</scope>
    <source>
        <strain evidence="2 3">10300</strain>
    </source>
</reference>
<dbReference type="EMBL" id="MJFZ01001558">
    <property type="protein sequence ID" value="RAW21783.1"/>
    <property type="molecule type" value="Genomic_DNA"/>
</dbReference>
<dbReference type="EMBL" id="JAENGZ010001822">
    <property type="protein sequence ID" value="KAG6946087.1"/>
    <property type="molecule type" value="Genomic_DNA"/>
</dbReference>
<name>A0A329RB26_9STRA</name>
<evidence type="ECO:0008006" key="4">
    <source>
        <dbReference type="Google" id="ProtNLM"/>
    </source>
</evidence>
<dbReference type="PANTHER" id="PTHR46599">
    <property type="entry name" value="PIGGYBAC TRANSPOSABLE ELEMENT-DERIVED PROTEIN 4"/>
    <property type="match status" value="1"/>
</dbReference>
<gene>
    <name evidence="1" type="ORF">JG687_00016923</name>
    <name evidence="2" type="ORF">PC110_g21771</name>
</gene>
<accession>A0A329RB26</accession>
<dbReference type="CDD" id="cd15489">
    <property type="entry name" value="PHD_SF"/>
    <property type="match status" value="1"/>
</dbReference>
<reference evidence="1" key="2">
    <citation type="submission" date="2021-01" db="EMBL/GenBank/DDBJ databases">
        <title>Phytophthora aleatoria, a newly-described species from Pinus radiata is distinct from Phytophthora cactorum isolates based on comparative genomics.</title>
        <authorList>
            <person name="Mcdougal R."/>
            <person name="Panda P."/>
            <person name="Williams N."/>
            <person name="Studholme D.J."/>
        </authorList>
    </citation>
    <scope>NUCLEOTIDE SEQUENCE</scope>
    <source>
        <strain evidence="1">NZFS 3830</strain>
    </source>
</reference>
<evidence type="ECO:0000313" key="2">
    <source>
        <dbReference type="EMBL" id="RAW21783.1"/>
    </source>
</evidence>
<dbReference type="OrthoDB" id="127014at2759"/>